<protein>
    <submittedName>
        <fullName evidence="5">RHS repeat-associated core domain-containing protein</fullName>
    </submittedName>
</protein>
<evidence type="ECO:0000256" key="3">
    <source>
        <dbReference type="SAM" id="SignalP"/>
    </source>
</evidence>
<feature type="chain" id="PRO_5045392159" evidence="3">
    <location>
        <begin position="27"/>
        <end position="2124"/>
    </location>
</feature>
<dbReference type="PANTHER" id="PTHR32305:SF17">
    <property type="entry name" value="TRNA NUCLEASE WAPA"/>
    <property type="match status" value="1"/>
</dbReference>
<feature type="region of interest" description="Disordered" evidence="2">
    <location>
        <begin position="1886"/>
        <end position="1917"/>
    </location>
</feature>
<feature type="compositionally biased region" description="Low complexity" evidence="2">
    <location>
        <begin position="29"/>
        <end position="42"/>
    </location>
</feature>
<dbReference type="Gene3D" id="2.180.10.10">
    <property type="entry name" value="RHS repeat-associated core"/>
    <property type="match status" value="2"/>
</dbReference>
<dbReference type="Pfam" id="PF05593">
    <property type="entry name" value="RHS_repeat"/>
    <property type="match status" value="2"/>
</dbReference>
<feature type="domain" description="Teneurin-like YD-shell" evidence="4">
    <location>
        <begin position="1638"/>
        <end position="1835"/>
    </location>
</feature>
<reference evidence="6" key="1">
    <citation type="journal article" date="2019" name="Int. J. Syst. Evol. Microbiol.">
        <title>The Global Catalogue of Microorganisms (GCM) 10K type strain sequencing project: providing services to taxonomists for standard genome sequencing and annotation.</title>
        <authorList>
            <consortium name="The Broad Institute Genomics Platform"/>
            <consortium name="The Broad Institute Genome Sequencing Center for Infectious Disease"/>
            <person name="Wu L."/>
            <person name="Ma J."/>
        </authorList>
    </citation>
    <scope>NUCLEOTIDE SEQUENCE [LARGE SCALE GENOMIC DNA]</scope>
    <source>
        <strain evidence="6">JCM 4542</strain>
    </source>
</reference>
<dbReference type="InterPro" id="IPR022385">
    <property type="entry name" value="Rhs_assc_core"/>
</dbReference>
<keyword evidence="6" id="KW-1185">Reference proteome</keyword>
<feature type="region of interest" description="Disordered" evidence="2">
    <location>
        <begin position="29"/>
        <end position="75"/>
    </location>
</feature>
<dbReference type="Proteomes" id="UP001500886">
    <property type="component" value="Unassembled WGS sequence"/>
</dbReference>
<keyword evidence="1" id="KW-0677">Repeat</keyword>
<dbReference type="NCBIfam" id="TIGR01643">
    <property type="entry name" value="YD_repeat_2x"/>
    <property type="match status" value="2"/>
</dbReference>
<gene>
    <name evidence="5" type="ORF">GCM10010315_23150</name>
</gene>
<evidence type="ECO:0000256" key="1">
    <source>
        <dbReference type="ARBA" id="ARBA00022737"/>
    </source>
</evidence>
<dbReference type="InterPro" id="IPR031325">
    <property type="entry name" value="RHS_repeat"/>
</dbReference>
<evidence type="ECO:0000313" key="6">
    <source>
        <dbReference type="Proteomes" id="UP001500886"/>
    </source>
</evidence>
<dbReference type="EMBL" id="BAAASL010000007">
    <property type="protein sequence ID" value="GAA2714944.1"/>
    <property type="molecule type" value="Genomic_DNA"/>
</dbReference>
<dbReference type="PANTHER" id="PTHR32305">
    <property type="match status" value="1"/>
</dbReference>
<name>A0ABP6G868_9ACTN</name>
<evidence type="ECO:0000313" key="5">
    <source>
        <dbReference type="EMBL" id="GAA2714944.1"/>
    </source>
</evidence>
<organism evidence="5 6">
    <name type="scientific">Streptomyces luteosporeus</name>
    <dbReference type="NCBI Taxonomy" id="173856"/>
    <lineage>
        <taxon>Bacteria</taxon>
        <taxon>Bacillati</taxon>
        <taxon>Actinomycetota</taxon>
        <taxon>Actinomycetes</taxon>
        <taxon>Kitasatosporales</taxon>
        <taxon>Streptomycetaceae</taxon>
        <taxon>Streptomyces</taxon>
    </lineage>
</organism>
<feature type="signal peptide" evidence="3">
    <location>
        <begin position="1"/>
        <end position="26"/>
    </location>
</feature>
<dbReference type="NCBIfam" id="TIGR03696">
    <property type="entry name" value="Rhs_assc_core"/>
    <property type="match status" value="1"/>
</dbReference>
<evidence type="ECO:0000256" key="2">
    <source>
        <dbReference type="SAM" id="MobiDB-lite"/>
    </source>
</evidence>
<dbReference type="InterPro" id="IPR056823">
    <property type="entry name" value="TEN-like_YD-shell"/>
</dbReference>
<keyword evidence="3" id="KW-0732">Signal</keyword>
<dbReference type="InterPro" id="IPR050708">
    <property type="entry name" value="T6SS_VgrG/RHS"/>
</dbReference>
<comment type="caution">
    <text evidence="5">The sequence shown here is derived from an EMBL/GenBank/DDBJ whole genome shotgun (WGS) entry which is preliminary data.</text>
</comment>
<feature type="region of interest" description="Disordered" evidence="2">
    <location>
        <begin position="974"/>
        <end position="998"/>
    </location>
</feature>
<feature type="compositionally biased region" description="Basic and acidic residues" evidence="2">
    <location>
        <begin position="1887"/>
        <end position="1899"/>
    </location>
</feature>
<dbReference type="Pfam" id="PF25023">
    <property type="entry name" value="TEN_YD-shell"/>
    <property type="match status" value="1"/>
</dbReference>
<proteinExistence type="predicted"/>
<accession>A0ABP6G868</accession>
<sequence>MRRLLRPSLAAAVALAALTATLPAQALPLSSSGSGKGLPSLKQPKSVPVKRVSPGSSRRPDAASENPWRPPSVKWPAAGKAEVALSTGIINSSDVDSLTALRGAPRSWPQQGMMKQAGTLPVSVAPEDASAHGAASDTAKVQVTVAERGSAQRAGVEGLLVSVARTDAGAGAKRARVRVDYSSFRGAYGGDWASRLRLVQLPECAVTTPEKAECRVKKPLATSNDTKLGSLSTAVELGARQAGAGLRSNSGPKAVVLAATAEGSGSSGSYKASPLEASGSWSAGGSSGAFNWNYPIGIPSVPGGLQPTVSLNYSSQTVDGRTAASNNQASWIGDGWSWEPGFIERRYKPCNEDKEGGTNKTKVGDLCWYNDNATLSLGGRTTELVHDKDKGWHPANDSGEKVEKLTGAVNGDDNGEHWKVTTTDGTQFFFGLNRLPGWKDSSTPETHSAWTVPVFGNQPGEPCYKASFADAWCQQAWRWQLDYVVDTHGNAMAFHWRTESNNYGRNVPEASDNATPTPYVRGGWLDHIDYGLRSDSIYAAKAMAQVQFDVKERCLDNCGSFDDDHAKYWPDVPYDQYCKDGDKKCKDKYSPTFWTRKRLASITTKVLTGGAYRDIDSWSLEQDFPPSGDGVSTPMWLKSITRSGKVGGLQTMPPVTFSGVQRPNRVDKLGDGLAPFVRLRLHQVTTEAGGTVAVDYSEPDCTVSSLPPADGTNATRCYPVKWAYEGETAKQDWFNSYVVTRVLEGDNLASTPDKVSEYTYLDGAAWAKSADELLKATDRTYSIARGYGRVQTRVGTPGSSRTLTENRYFRGIDGKEVKNSAGDSVTDREQFAGMLREQATFNGDGGSLVTATSYTPWRSSLTASRPRSGLPDLEAYFKGIKEEQTRTATSKGERTTSISRSFDSYGMVTEVSDLGDTAKQGDEQCIITTYTRNASLWLLNKVSRTETLAVPCGATPDRPSDVISDIRTYFDGASDPAAAPTRGDVTKTDQINGKGDGYDTVGSTPSNCGASKDKLCYDVYGRMLAASDAYGKTTTTEYVPASGEVAVKTVATNPLGHQMTTELDGSRGQPVQVTDANGRVTSTAYDPLGRISKVWTAAHPQSSNPDSPSQVFEYSINKDAPSVVTTKTLNLNNAYQASYAFYDGLLRPRETQTPSPDDSGRLVAETFYDARGLQWRNSGQFYADGKAEAVLVTGEETKYPASTDTEFDGAGRATAVISRRFGDETKRTTTAYTGDTTTVLPPTGGIASTTVTDARGHTVELKQYTDNERQKSQSTVYQYDKRGRLAQVTDPAGATWKYQYDVRGRKVEVADPDKGTVITTYDKGDRVTDVKDGRGVTLHTDYDILGRRVALSQGDTKLAEWGYDTATGGKGQPASATRYVNGAAYTSRTTAYSTLYKPSMSEVTIPSAEGLLAGTYKWSTAYYHTGQVKWSRLPAAGGLPQEDLTPGYSFSAGLPTSLAAGTDALISAASYDHYGRVAREEYGDFGKHLYNSYEYDDHTGALTRAFTDRDAAPQRIDDTRYTYDPAGNVTSIAASYGQDADRSAETQCFSMDPLKRITEAWTTADKCGSGPSASVIGGADAYWTSYTYDAVGNRKTEVQHKTPSGPTGDLARTYKAPAAGKHNLTAVSQTGPNGPVEETYAYDQAGNTTVRKIGSSPEQRLDWDAEGHLATLTQADVTTGYIYDTDGARLLRKDSSGVTLYLPNGTELQLTKSGSVVGTRYYGSGSRTFAMRVGSKLTFLLSDHHGTSGAQIDASSQAVFRRKSMLFGGPRGAQPADWTGDKGFVGGTRDSDTGLTHLGAREYDPVNGRFISVDPIMDLNDPQQGNGYTYANNNPATSSDPTGLIPDDCRMGAECYGYNPSTGGCPGGCGTTENVNWGEKTYPRSRWARDESSSHEAARRAGYGRKPSGSQRATFNVGRGPDRGIIMMRFFIHTKLAMMGMLLGDDRDFSEDPDAPYRMVLFWDTATGQVSFTVAPSHIAPGNDGYMMARFGRHSTSTTIPANDIKINAKSTDTLGGNNVLQLGNSTPDELNLNVRGVQSLFPLFSVDNKVSIKAGKSSVSVTRAGDAYPDMEVIQYPRNGEPRVIATNQLVHGSGLDSMPAKIPGVSSSVDRTWVDGLCTRGC</sequence>
<evidence type="ECO:0000259" key="4">
    <source>
        <dbReference type="Pfam" id="PF25023"/>
    </source>
</evidence>
<dbReference type="InterPro" id="IPR006530">
    <property type="entry name" value="YD"/>
</dbReference>